<gene>
    <name evidence="2" type="ORF">BBK82_06555</name>
</gene>
<evidence type="ECO:0000313" key="3">
    <source>
        <dbReference type="Proteomes" id="UP000093053"/>
    </source>
</evidence>
<evidence type="ECO:0000256" key="1">
    <source>
        <dbReference type="SAM" id="MobiDB-lite"/>
    </source>
</evidence>
<feature type="compositionally biased region" description="Basic and acidic residues" evidence="1">
    <location>
        <begin position="92"/>
        <end position="101"/>
    </location>
</feature>
<organism evidence="2 3">
    <name type="scientific">Lentzea guizhouensis</name>
    <dbReference type="NCBI Taxonomy" id="1586287"/>
    <lineage>
        <taxon>Bacteria</taxon>
        <taxon>Bacillati</taxon>
        <taxon>Actinomycetota</taxon>
        <taxon>Actinomycetes</taxon>
        <taxon>Pseudonocardiales</taxon>
        <taxon>Pseudonocardiaceae</taxon>
        <taxon>Lentzea</taxon>
    </lineage>
</organism>
<dbReference type="EMBL" id="CP016793">
    <property type="protein sequence ID" value="ANZ35795.1"/>
    <property type="molecule type" value="Genomic_DNA"/>
</dbReference>
<dbReference type="AlphaFoldDB" id="A0A1B2HDJ2"/>
<evidence type="ECO:0000313" key="2">
    <source>
        <dbReference type="EMBL" id="ANZ35795.1"/>
    </source>
</evidence>
<feature type="region of interest" description="Disordered" evidence="1">
    <location>
        <begin position="143"/>
        <end position="220"/>
    </location>
</feature>
<sequence>MAGGGDERLGTRVVTGDPVGSDLPPQQRHRLRVLQRTDVDDVRQLEPVATRDQHRAPRRVRQQRSHLCDGRGVVEDDQQRLSCHGVSIGRQPRAEIPRSGHPEGQQEPAEDLVRRGPAQPHEQLTVREMTVRGPVRGVHGERRLARPHRPGQQHYLRKRGDQADDGGELLVPADEVRDRGGQLTRARQGNVIGTGSHATAFPPRPGSPVSHKTHSGSRPV</sequence>
<reference evidence="2 3" key="1">
    <citation type="submission" date="2016-07" db="EMBL/GenBank/DDBJ databases">
        <title>Complete genome sequence of the Lentzea guizhouensis DHS C013.</title>
        <authorList>
            <person name="Cao C."/>
        </authorList>
    </citation>
    <scope>NUCLEOTIDE SEQUENCE [LARGE SCALE GENOMIC DNA]</scope>
    <source>
        <strain evidence="2 3">DHS C013</strain>
    </source>
</reference>
<name>A0A1B2HDJ2_9PSEU</name>
<proteinExistence type="predicted"/>
<feature type="compositionally biased region" description="Basic and acidic residues" evidence="1">
    <location>
        <begin position="1"/>
        <end position="10"/>
    </location>
</feature>
<feature type="region of interest" description="Disordered" evidence="1">
    <location>
        <begin position="46"/>
        <end position="69"/>
    </location>
</feature>
<feature type="compositionally biased region" description="Basic residues" evidence="1">
    <location>
        <begin position="211"/>
        <end position="220"/>
    </location>
</feature>
<dbReference type="KEGG" id="led:BBK82_06555"/>
<protein>
    <submittedName>
        <fullName evidence="2">Uncharacterized protein</fullName>
    </submittedName>
</protein>
<accession>A0A1B2HDJ2</accession>
<dbReference type="Proteomes" id="UP000093053">
    <property type="component" value="Chromosome"/>
</dbReference>
<feature type="compositionally biased region" description="Basic residues" evidence="1">
    <location>
        <begin position="145"/>
        <end position="157"/>
    </location>
</feature>
<feature type="region of interest" description="Disordered" evidence="1">
    <location>
        <begin position="89"/>
        <end position="112"/>
    </location>
</feature>
<feature type="compositionally biased region" description="Basic and acidic residues" evidence="1">
    <location>
        <begin position="46"/>
        <end position="55"/>
    </location>
</feature>
<feature type="region of interest" description="Disordered" evidence="1">
    <location>
        <begin position="1"/>
        <end position="29"/>
    </location>
</feature>
<feature type="compositionally biased region" description="Polar residues" evidence="1">
    <location>
        <begin position="185"/>
        <end position="197"/>
    </location>
</feature>
<keyword evidence="3" id="KW-1185">Reference proteome</keyword>